<evidence type="ECO:0000313" key="1">
    <source>
        <dbReference type="Proteomes" id="UP000887569"/>
    </source>
</evidence>
<keyword evidence="1" id="KW-1185">Reference proteome</keyword>
<protein>
    <submittedName>
        <fullName evidence="2">Uncharacterized protein</fullName>
    </submittedName>
</protein>
<dbReference type="Proteomes" id="UP000887569">
    <property type="component" value="Unplaced"/>
</dbReference>
<accession>A0A914ZRV7</accession>
<organism evidence="1 2">
    <name type="scientific">Parascaris univalens</name>
    <name type="common">Nematode worm</name>
    <dbReference type="NCBI Taxonomy" id="6257"/>
    <lineage>
        <taxon>Eukaryota</taxon>
        <taxon>Metazoa</taxon>
        <taxon>Ecdysozoa</taxon>
        <taxon>Nematoda</taxon>
        <taxon>Chromadorea</taxon>
        <taxon>Rhabditida</taxon>
        <taxon>Spirurina</taxon>
        <taxon>Ascaridomorpha</taxon>
        <taxon>Ascaridoidea</taxon>
        <taxon>Ascarididae</taxon>
        <taxon>Parascaris</taxon>
    </lineage>
</organism>
<reference evidence="2" key="1">
    <citation type="submission" date="2022-11" db="UniProtKB">
        <authorList>
            <consortium name="WormBaseParasite"/>
        </authorList>
    </citation>
    <scope>IDENTIFICATION</scope>
</reference>
<dbReference type="AlphaFoldDB" id="A0A914ZRV7"/>
<proteinExistence type="predicted"/>
<name>A0A914ZRV7_PARUN</name>
<evidence type="ECO:0000313" key="2">
    <source>
        <dbReference type="WBParaSite" id="PgB15_g055_t01"/>
    </source>
</evidence>
<sequence length="77" mass="8688">MRSSADNNQDGVVTSEEDVPVVNASAYQPVAERYEVENVINYEDCIIFMTRASFVGDLKQLKEATQEVFTPHTKVYV</sequence>
<dbReference type="WBParaSite" id="PgB15_g055_t01">
    <property type="protein sequence ID" value="PgB15_g055_t01"/>
    <property type="gene ID" value="PgB15_g055"/>
</dbReference>